<dbReference type="Proteomes" id="UP000694417">
    <property type="component" value="Unplaced"/>
</dbReference>
<protein>
    <submittedName>
        <fullName evidence="2">Uncharacterized protein</fullName>
    </submittedName>
</protein>
<organism evidence="2 3">
    <name type="scientific">Urocitellus parryii</name>
    <name type="common">Arctic ground squirrel</name>
    <name type="synonym">Spermophilus parryii</name>
    <dbReference type="NCBI Taxonomy" id="9999"/>
    <lineage>
        <taxon>Eukaryota</taxon>
        <taxon>Metazoa</taxon>
        <taxon>Chordata</taxon>
        <taxon>Craniata</taxon>
        <taxon>Vertebrata</taxon>
        <taxon>Euteleostomi</taxon>
        <taxon>Mammalia</taxon>
        <taxon>Eutheria</taxon>
        <taxon>Euarchontoglires</taxon>
        <taxon>Glires</taxon>
        <taxon>Rodentia</taxon>
        <taxon>Sciuromorpha</taxon>
        <taxon>Sciuridae</taxon>
        <taxon>Xerinae</taxon>
        <taxon>Marmotini</taxon>
        <taxon>Urocitellus</taxon>
    </lineage>
</organism>
<evidence type="ECO:0000313" key="2">
    <source>
        <dbReference type="Ensembl" id="ENSUPAP00010014343.1"/>
    </source>
</evidence>
<reference evidence="2" key="2">
    <citation type="submission" date="2025-09" db="UniProtKB">
        <authorList>
            <consortium name="Ensembl"/>
        </authorList>
    </citation>
    <scope>IDENTIFICATION</scope>
</reference>
<feature type="compositionally biased region" description="Low complexity" evidence="1">
    <location>
        <begin position="88"/>
        <end position="99"/>
    </location>
</feature>
<keyword evidence="3" id="KW-1185">Reference proteome</keyword>
<accession>A0A8D2HLQ5</accession>
<evidence type="ECO:0000256" key="1">
    <source>
        <dbReference type="SAM" id="MobiDB-lite"/>
    </source>
</evidence>
<evidence type="ECO:0000313" key="3">
    <source>
        <dbReference type="Proteomes" id="UP000694417"/>
    </source>
</evidence>
<reference evidence="2" key="1">
    <citation type="submission" date="2025-08" db="UniProtKB">
        <authorList>
            <consortium name="Ensembl"/>
        </authorList>
    </citation>
    <scope>IDENTIFICATION</scope>
</reference>
<dbReference type="Ensembl" id="ENSUPAT00010016390.1">
    <property type="protein sequence ID" value="ENSUPAP00010014343.1"/>
    <property type="gene ID" value="ENSUPAG00010011519.1"/>
</dbReference>
<dbReference type="GeneTree" id="ENSGT00940000172381"/>
<sequence length="99" mass="10604">LSSGKSARYNRFSLGGLPIFPPQTSALGPEWKQPLDPLFRLSPPSGKPMGPVLTSSKQHRRTPSSSSTLAYSPRDEEDRWGSSPDRTAASPSAGPPWAA</sequence>
<proteinExistence type="predicted"/>
<name>A0A8D2HLQ5_UROPR</name>
<dbReference type="AlphaFoldDB" id="A0A8D2HLQ5"/>
<feature type="region of interest" description="Disordered" evidence="1">
    <location>
        <begin position="1"/>
        <end position="99"/>
    </location>
</feature>